<gene>
    <name evidence="1" type="ORF">V5O48_011933</name>
</gene>
<evidence type="ECO:0000313" key="2">
    <source>
        <dbReference type="Proteomes" id="UP001465976"/>
    </source>
</evidence>
<comment type="caution">
    <text evidence="1">The sequence shown here is derived from an EMBL/GenBank/DDBJ whole genome shotgun (WGS) entry which is preliminary data.</text>
</comment>
<accession>A0ABR3F4A2</accession>
<evidence type="ECO:0000313" key="1">
    <source>
        <dbReference type="EMBL" id="KAL0570025.1"/>
    </source>
</evidence>
<keyword evidence="2" id="KW-1185">Reference proteome</keyword>
<dbReference type="EMBL" id="JBAHYK010001006">
    <property type="protein sequence ID" value="KAL0570025.1"/>
    <property type="molecule type" value="Genomic_DNA"/>
</dbReference>
<dbReference type="Proteomes" id="UP001465976">
    <property type="component" value="Unassembled WGS sequence"/>
</dbReference>
<sequence length="444" mass="50339">MPLLPPTTDDMFFSCLDPPDLLSYSQTCKDAYRQVQSYWTRALDIYRLLSPFFTRGEAQQFRIIQALTGTLISGSSALQFLSRTSYPGSDLDTYVEHRYCKPVALYLQSIGYEFQPLSHQPAELDAAIALGSANVNANYIGQRNPSAESKGGFGGVYNMIRGPQKIQLITARESPLDIILRFHSTVVMNVISYSHAYSLYPKATFRGPGRSYSMICDISHYAPATLLALQKYTERGWPMIDFGGHEWEVYVVEGTTGRLELQMTGECLVDPVDLFQSDKSRYLGDPYCWKYKLREIPVFPPAVRPSSAPLFWQESDGYDFSTPLTWREAGNPCGPQALDSNCWVLGRSESRDGFGEMKYKIFRDSLLRFAYCVPSGGLIMELKVPKHWKGLESDLESWGDADSCNFQADSDDLLYREVVKHHMDMMRVVGDYIRKNKLQIADLM</sequence>
<proteinExistence type="predicted"/>
<reference evidence="1 2" key="1">
    <citation type="submission" date="2024-02" db="EMBL/GenBank/DDBJ databases">
        <title>A draft genome for the cacao thread blight pathogen Marasmius crinis-equi.</title>
        <authorList>
            <person name="Cohen S.P."/>
            <person name="Baruah I.K."/>
            <person name="Amoako-Attah I."/>
            <person name="Bukari Y."/>
            <person name="Meinhardt L.W."/>
            <person name="Bailey B.A."/>
        </authorList>
    </citation>
    <scope>NUCLEOTIDE SEQUENCE [LARGE SCALE GENOMIC DNA]</scope>
    <source>
        <strain evidence="1 2">GH-76</strain>
    </source>
</reference>
<name>A0ABR3F4A2_9AGAR</name>
<organism evidence="1 2">
    <name type="scientific">Marasmius crinis-equi</name>
    <dbReference type="NCBI Taxonomy" id="585013"/>
    <lineage>
        <taxon>Eukaryota</taxon>
        <taxon>Fungi</taxon>
        <taxon>Dikarya</taxon>
        <taxon>Basidiomycota</taxon>
        <taxon>Agaricomycotina</taxon>
        <taxon>Agaricomycetes</taxon>
        <taxon>Agaricomycetidae</taxon>
        <taxon>Agaricales</taxon>
        <taxon>Marasmiineae</taxon>
        <taxon>Marasmiaceae</taxon>
        <taxon>Marasmius</taxon>
    </lineage>
</organism>
<evidence type="ECO:0008006" key="3">
    <source>
        <dbReference type="Google" id="ProtNLM"/>
    </source>
</evidence>
<protein>
    <recommendedName>
        <fullName evidence="3">F-box domain-containing protein</fullName>
    </recommendedName>
</protein>